<dbReference type="SMART" id="SM00637">
    <property type="entry name" value="CBD_II"/>
    <property type="match status" value="1"/>
</dbReference>
<feature type="compositionally biased region" description="Low complexity" evidence="7">
    <location>
        <begin position="332"/>
        <end position="350"/>
    </location>
</feature>
<dbReference type="Gene3D" id="2.60.40.290">
    <property type="match status" value="1"/>
</dbReference>
<protein>
    <recommendedName>
        <fullName evidence="1">non-specific serine/threonine protein kinase</fullName>
        <ecNumber evidence="1">2.7.11.1</ecNumber>
    </recommendedName>
</protein>
<dbReference type="PANTHER" id="PTHR43289">
    <property type="entry name" value="MITOGEN-ACTIVATED PROTEIN KINASE KINASE KINASE 20-RELATED"/>
    <property type="match status" value="1"/>
</dbReference>
<dbReference type="Proteomes" id="UP001440984">
    <property type="component" value="Unassembled WGS sequence"/>
</dbReference>
<keyword evidence="4" id="KW-0547">Nucleotide-binding</keyword>
<evidence type="ECO:0000256" key="1">
    <source>
        <dbReference type="ARBA" id="ARBA00012513"/>
    </source>
</evidence>
<dbReference type="Pfam" id="PF00069">
    <property type="entry name" value="Pkinase"/>
    <property type="match status" value="1"/>
</dbReference>
<feature type="domain" description="CBM2" evidence="9">
    <location>
        <begin position="347"/>
        <end position="452"/>
    </location>
</feature>
<dbReference type="InterPro" id="IPR012291">
    <property type="entry name" value="CBM2_carb-bd_dom_sf"/>
</dbReference>
<dbReference type="InterPro" id="IPR008266">
    <property type="entry name" value="Tyr_kinase_AS"/>
</dbReference>
<dbReference type="PROSITE" id="PS51173">
    <property type="entry name" value="CBM2"/>
    <property type="match status" value="1"/>
</dbReference>
<keyword evidence="6" id="KW-0067">ATP-binding</keyword>
<dbReference type="InterPro" id="IPR000719">
    <property type="entry name" value="Prot_kinase_dom"/>
</dbReference>
<feature type="region of interest" description="Disordered" evidence="7">
    <location>
        <begin position="325"/>
        <end position="350"/>
    </location>
</feature>
<evidence type="ECO:0000313" key="11">
    <source>
        <dbReference type="Proteomes" id="UP001440984"/>
    </source>
</evidence>
<dbReference type="SUPFAM" id="SSF56112">
    <property type="entry name" value="Protein kinase-like (PK-like)"/>
    <property type="match status" value="1"/>
</dbReference>
<dbReference type="EMBL" id="JBDZYD010000001">
    <property type="protein sequence ID" value="MEQ0558103.1"/>
    <property type="molecule type" value="Genomic_DNA"/>
</dbReference>
<evidence type="ECO:0000259" key="8">
    <source>
        <dbReference type="PROSITE" id="PS50011"/>
    </source>
</evidence>
<dbReference type="PROSITE" id="PS50011">
    <property type="entry name" value="PROTEIN_KINASE_DOM"/>
    <property type="match status" value="1"/>
</dbReference>
<dbReference type="InterPro" id="IPR008965">
    <property type="entry name" value="CBM2/CBM3_carb-bd_dom_sf"/>
</dbReference>
<evidence type="ECO:0000256" key="7">
    <source>
        <dbReference type="SAM" id="MobiDB-lite"/>
    </source>
</evidence>
<keyword evidence="3" id="KW-0808">Transferase</keyword>
<gene>
    <name evidence="10" type="ORF">ABJI51_03385</name>
</gene>
<dbReference type="Gene3D" id="1.10.510.10">
    <property type="entry name" value="Transferase(Phosphotransferase) domain 1"/>
    <property type="match status" value="1"/>
</dbReference>
<dbReference type="PROSITE" id="PS00109">
    <property type="entry name" value="PROTEIN_KINASE_TYR"/>
    <property type="match status" value="1"/>
</dbReference>
<sequence length="452" mass="46812">MTASAEGSAPVYEGAVIAGRYRVLGRAGHGAMGTVWRAQDDRLDRVVAIKQLVPDAAGSAERTRERTVREARVAARLRHPHAVVIYDVVEHESASYIAMEYLPSQTLTEVLLDEGPLVPEYVAELGGQLASALAAAHAEGILHRDISPNNVLVDADGAAKITDFGVAHAHGEGTVTGGGLVVGTPAYLAPEVADGAEAGFPADVYSLGATLYTALEGRPPFGTDDNQLALLKRVVQGEIVPPRTTGPVTDVVLRLLARDPAARPTMAEAARLFTRRATGGALPPSPPPVPAVAEPAPARPRRTRAVLAGAVLVLTAAGIVAATSLPPHREPSSAPAQLASAPSTTTSTAGPGVCAARYQVVKSWNGGFQGLVTVRNSGRSDLAGWTVSWPTPAGTSIDDLWNGRLLRTGPTSAIASAEWNGVLRPGETTTFGFVALARGGNHGMPVTDCRPG</sequence>
<dbReference type="InterPro" id="IPR011009">
    <property type="entry name" value="Kinase-like_dom_sf"/>
</dbReference>
<feature type="domain" description="Protein kinase" evidence="8">
    <location>
        <begin position="21"/>
        <end position="274"/>
    </location>
</feature>
<accession>A0ABV0L710</accession>
<evidence type="ECO:0000256" key="2">
    <source>
        <dbReference type="ARBA" id="ARBA00022527"/>
    </source>
</evidence>
<reference evidence="10 11" key="1">
    <citation type="submission" date="2024-05" db="EMBL/GenBank/DDBJ databases">
        <authorList>
            <person name="Zhao H."/>
            <person name="Xu Y."/>
            <person name="Lin S."/>
            <person name="Spain J.C."/>
            <person name="Zhou N.-Y."/>
        </authorList>
    </citation>
    <scope>NUCLEOTIDE SEQUENCE [LARGE SCALE GENOMIC DNA]</scope>
    <source>
        <strain evidence="10 11">NEAU-NG30</strain>
    </source>
</reference>
<dbReference type="RefSeq" id="WP_348947429.1">
    <property type="nucleotide sequence ID" value="NZ_JBDZYD010000001.1"/>
</dbReference>
<keyword evidence="5 10" id="KW-0418">Kinase</keyword>
<evidence type="ECO:0000256" key="4">
    <source>
        <dbReference type="ARBA" id="ARBA00022741"/>
    </source>
</evidence>
<dbReference type="PANTHER" id="PTHR43289:SF6">
    <property type="entry name" value="SERINE_THREONINE-PROTEIN KINASE NEKL-3"/>
    <property type="match status" value="1"/>
</dbReference>
<dbReference type="EC" id="2.7.11.1" evidence="1"/>
<name>A0ABV0L710_9PSEU</name>
<proteinExistence type="predicted"/>
<feature type="region of interest" description="Disordered" evidence="7">
    <location>
        <begin position="277"/>
        <end position="297"/>
    </location>
</feature>
<keyword evidence="11" id="KW-1185">Reference proteome</keyword>
<keyword evidence="2" id="KW-0723">Serine/threonine-protein kinase</keyword>
<evidence type="ECO:0000259" key="9">
    <source>
        <dbReference type="PROSITE" id="PS51173"/>
    </source>
</evidence>
<evidence type="ECO:0000256" key="3">
    <source>
        <dbReference type="ARBA" id="ARBA00022679"/>
    </source>
</evidence>
<organism evidence="10 11">
    <name type="scientific">Amycolatopsis melonis</name>
    <dbReference type="NCBI Taxonomy" id="3156488"/>
    <lineage>
        <taxon>Bacteria</taxon>
        <taxon>Bacillati</taxon>
        <taxon>Actinomycetota</taxon>
        <taxon>Actinomycetes</taxon>
        <taxon>Pseudonocardiales</taxon>
        <taxon>Pseudonocardiaceae</taxon>
        <taxon>Amycolatopsis</taxon>
    </lineage>
</organism>
<dbReference type="CDD" id="cd14014">
    <property type="entry name" value="STKc_PknB_like"/>
    <property type="match status" value="1"/>
</dbReference>
<dbReference type="Gene3D" id="3.30.200.20">
    <property type="entry name" value="Phosphorylase Kinase, domain 1"/>
    <property type="match status" value="1"/>
</dbReference>
<comment type="caution">
    <text evidence="10">The sequence shown here is derived from an EMBL/GenBank/DDBJ whole genome shotgun (WGS) entry which is preliminary data.</text>
</comment>
<dbReference type="Pfam" id="PF00553">
    <property type="entry name" value="CBM_2"/>
    <property type="match status" value="1"/>
</dbReference>
<evidence type="ECO:0000256" key="6">
    <source>
        <dbReference type="ARBA" id="ARBA00022840"/>
    </source>
</evidence>
<dbReference type="InterPro" id="IPR001919">
    <property type="entry name" value="CBD2"/>
</dbReference>
<evidence type="ECO:0000256" key="5">
    <source>
        <dbReference type="ARBA" id="ARBA00022777"/>
    </source>
</evidence>
<dbReference type="GO" id="GO:0016301">
    <property type="term" value="F:kinase activity"/>
    <property type="evidence" value="ECO:0007669"/>
    <property type="project" value="UniProtKB-KW"/>
</dbReference>
<dbReference type="SUPFAM" id="SSF49384">
    <property type="entry name" value="Carbohydrate-binding domain"/>
    <property type="match status" value="1"/>
</dbReference>
<evidence type="ECO:0000313" key="10">
    <source>
        <dbReference type="EMBL" id="MEQ0558103.1"/>
    </source>
</evidence>